<evidence type="ECO:0000256" key="1">
    <source>
        <dbReference type="ARBA" id="ARBA00005532"/>
    </source>
</evidence>
<dbReference type="SUPFAM" id="SSF46934">
    <property type="entry name" value="UBA-like"/>
    <property type="match status" value="1"/>
</dbReference>
<dbReference type="GO" id="GO:0005737">
    <property type="term" value="C:cytoplasm"/>
    <property type="evidence" value="ECO:0007669"/>
    <property type="project" value="UniProtKB-SubCell"/>
</dbReference>
<keyword evidence="4 5" id="KW-0648">Protein biosynthesis</keyword>
<dbReference type="InterPro" id="IPR001816">
    <property type="entry name" value="Transl_elong_EFTs/EF1B"/>
</dbReference>
<dbReference type="EMBL" id="CP053085">
    <property type="protein sequence ID" value="QJR34943.1"/>
    <property type="molecule type" value="Genomic_DNA"/>
</dbReference>
<dbReference type="Pfam" id="PF00889">
    <property type="entry name" value="EF_TS"/>
    <property type="match status" value="1"/>
</dbReference>
<dbReference type="SUPFAM" id="SSF54713">
    <property type="entry name" value="Elongation factor Ts (EF-Ts), dimerisation domain"/>
    <property type="match status" value="2"/>
</dbReference>
<comment type="function">
    <text evidence="5">Associates with the EF-Tu.GDP complex and induces the exchange of GDP to GTP. It remains bound to the aminoacyl-tRNA.EF-Tu.GTP complex up to the GTP hydrolysis stage on the ribosome.</text>
</comment>
<gene>
    <name evidence="5" type="primary">tsf</name>
    <name evidence="7" type="ORF">HKW67_05160</name>
</gene>
<feature type="region of interest" description="Involved in Mg(2+) ion dislocation from EF-Tu" evidence="5">
    <location>
        <begin position="83"/>
        <end position="86"/>
    </location>
</feature>
<dbReference type="AlphaFoldDB" id="A0A6M4IJL4"/>
<evidence type="ECO:0000313" key="7">
    <source>
        <dbReference type="EMBL" id="QJR34943.1"/>
    </source>
</evidence>
<dbReference type="Gene3D" id="1.10.286.20">
    <property type="match status" value="1"/>
</dbReference>
<dbReference type="PANTHER" id="PTHR11741">
    <property type="entry name" value="ELONGATION FACTOR TS"/>
    <property type="match status" value="1"/>
</dbReference>
<evidence type="ECO:0000313" key="8">
    <source>
        <dbReference type="Proteomes" id="UP000500938"/>
    </source>
</evidence>
<proteinExistence type="inferred from homology"/>
<dbReference type="Proteomes" id="UP000500938">
    <property type="component" value="Chromosome"/>
</dbReference>
<keyword evidence="3 5" id="KW-0251">Elongation factor</keyword>
<feature type="domain" description="Translation elongation factor EFTs/EF1B dimerisation" evidence="6">
    <location>
        <begin position="74"/>
        <end position="293"/>
    </location>
</feature>
<comment type="similarity">
    <text evidence="1 5">Belongs to the EF-Ts family.</text>
</comment>
<dbReference type="InterPro" id="IPR009060">
    <property type="entry name" value="UBA-like_sf"/>
</dbReference>
<sequence length="295" mass="31481">MTTVITAKAVSELRQRTGAGMMDCKKALEENGGDMDASIEYLRKKGIAKAEKRADRSTSEGIIGGEIFNDGRSGVLVEVACETDFVARNEDFGKVVAKLVAQRVHSTAADVDSFLAEPFAADSSQTVAEFVKIASSKTGEAVNVKHVARFDAGANGVVGMYRHHNGKLATLVQVTASTPEAAAHESTLQLVKFIAEHIAASAPLAVDRNGVPAEKIESEKRIAEEQARETGKPEAMIEKIATGKIEAFLKDVTLLPQAWVRDPAITIAALVKDHAERAGGTITVDRFARLQLGAE</sequence>
<dbReference type="InterPro" id="IPR014039">
    <property type="entry name" value="Transl_elong_EFTs/EF1B_dimer"/>
</dbReference>
<evidence type="ECO:0000256" key="2">
    <source>
        <dbReference type="ARBA" id="ARBA00016956"/>
    </source>
</evidence>
<dbReference type="Gene3D" id="3.30.479.20">
    <property type="entry name" value="Elongation factor Ts, dimerisation domain"/>
    <property type="match status" value="2"/>
</dbReference>
<keyword evidence="8" id="KW-1185">Reference proteome</keyword>
<evidence type="ECO:0000259" key="6">
    <source>
        <dbReference type="Pfam" id="PF00889"/>
    </source>
</evidence>
<name>A0A6M4IJL4_9BACT</name>
<dbReference type="InterPro" id="IPR036402">
    <property type="entry name" value="EF-Ts_dimer_sf"/>
</dbReference>
<dbReference type="GO" id="GO:0003746">
    <property type="term" value="F:translation elongation factor activity"/>
    <property type="evidence" value="ECO:0007669"/>
    <property type="project" value="UniProtKB-UniRule"/>
</dbReference>
<dbReference type="NCBIfam" id="TIGR00116">
    <property type="entry name" value="tsf"/>
    <property type="match status" value="1"/>
</dbReference>
<evidence type="ECO:0000256" key="3">
    <source>
        <dbReference type="ARBA" id="ARBA00022768"/>
    </source>
</evidence>
<dbReference type="CDD" id="cd14275">
    <property type="entry name" value="UBA_EF-Ts"/>
    <property type="match status" value="1"/>
</dbReference>
<evidence type="ECO:0000256" key="4">
    <source>
        <dbReference type="ARBA" id="ARBA00022917"/>
    </source>
</evidence>
<organism evidence="7 8">
    <name type="scientific">Gemmatimonas groenlandica</name>
    <dbReference type="NCBI Taxonomy" id="2732249"/>
    <lineage>
        <taxon>Bacteria</taxon>
        <taxon>Pseudomonadati</taxon>
        <taxon>Gemmatimonadota</taxon>
        <taxon>Gemmatimonadia</taxon>
        <taxon>Gemmatimonadales</taxon>
        <taxon>Gemmatimonadaceae</taxon>
        <taxon>Gemmatimonas</taxon>
    </lineage>
</organism>
<dbReference type="KEGG" id="ggr:HKW67_05160"/>
<comment type="subcellular location">
    <subcellularLocation>
        <location evidence="5">Cytoplasm</location>
    </subcellularLocation>
</comment>
<evidence type="ECO:0000256" key="5">
    <source>
        <dbReference type="HAMAP-Rule" id="MF_00050"/>
    </source>
</evidence>
<dbReference type="FunFam" id="1.10.8.10:FF:000001">
    <property type="entry name" value="Elongation factor Ts"/>
    <property type="match status" value="1"/>
</dbReference>
<protein>
    <recommendedName>
        <fullName evidence="2 5">Elongation factor Ts</fullName>
        <shortName evidence="5">EF-Ts</shortName>
    </recommendedName>
</protein>
<accession>A0A6M4IJL4</accession>
<dbReference type="InterPro" id="IPR018101">
    <property type="entry name" value="Transl_elong_Ts_CS"/>
</dbReference>
<dbReference type="RefSeq" id="WP_171224370.1">
    <property type="nucleotide sequence ID" value="NZ_CP053085.1"/>
</dbReference>
<reference evidence="7 8" key="1">
    <citation type="submission" date="2020-05" db="EMBL/GenBank/DDBJ databases">
        <title>Complete genome sequence of Gemmatimonas greenlandica TET16.</title>
        <authorList>
            <person name="Zeng Y."/>
        </authorList>
    </citation>
    <scope>NUCLEOTIDE SEQUENCE [LARGE SCALE GENOMIC DNA]</scope>
    <source>
        <strain evidence="7 8">TET16</strain>
    </source>
</reference>
<keyword evidence="5" id="KW-0963">Cytoplasm</keyword>
<dbReference type="Gene3D" id="1.10.8.10">
    <property type="entry name" value="DNA helicase RuvA subunit, C-terminal domain"/>
    <property type="match status" value="1"/>
</dbReference>
<dbReference type="PANTHER" id="PTHR11741:SF0">
    <property type="entry name" value="ELONGATION FACTOR TS, MITOCHONDRIAL"/>
    <property type="match status" value="1"/>
</dbReference>
<dbReference type="HAMAP" id="MF_00050">
    <property type="entry name" value="EF_Ts"/>
    <property type="match status" value="1"/>
</dbReference>
<dbReference type="PROSITE" id="PS01126">
    <property type="entry name" value="EF_TS_1"/>
    <property type="match status" value="1"/>
</dbReference>